<feature type="transmembrane region" description="Helical" evidence="1">
    <location>
        <begin position="6"/>
        <end position="25"/>
    </location>
</feature>
<dbReference type="PANTHER" id="PTHR36834">
    <property type="entry name" value="MEMBRANE PROTEIN-RELATED"/>
    <property type="match status" value="1"/>
</dbReference>
<dbReference type="InterPro" id="IPR006976">
    <property type="entry name" value="VanZ-like"/>
</dbReference>
<dbReference type="EMBL" id="JBHSOZ010000003">
    <property type="protein sequence ID" value="MFC5711880.1"/>
    <property type="molecule type" value="Genomic_DNA"/>
</dbReference>
<feature type="transmembrane region" description="Helical" evidence="1">
    <location>
        <begin position="86"/>
        <end position="107"/>
    </location>
</feature>
<dbReference type="InterPro" id="IPR053150">
    <property type="entry name" value="Teicoplanin_resist-assoc"/>
</dbReference>
<proteinExistence type="predicted"/>
<organism evidence="3 4">
    <name type="scientific">Thalassorhabdus alkalitolerans</name>
    <dbReference type="NCBI Taxonomy" id="2282697"/>
    <lineage>
        <taxon>Bacteria</taxon>
        <taxon>Bacillati</taxon>
        <taxon>Bacillota</taxon>
        <taxon>Bacilli</taxon>
        <taxon>Bacillales</taxon>
        <taxon>Bacillaceae</taxon>
        <taxon>Thalassorhabdus</taxon>
    </lineage>
</organism>
<dbReference type="Pfam" id="PF04892">
    <property type="entry name" value="VanZ"/>
    <property type="match status" value="1"/>
</dbReference>
<sequence>MLWAVFIIYMAVLFYVTLLAWNYGASFGPQGPGGRNYNLVPFRSIYRIAVFSPGLADPLRILAGNIVLFIPFGFILGLLSRKKSRAILTIPVAAMLVSTFIEVNQFIFTHRVANVDDVILNTLGALIGVIAAIFIGFLLRRVIWISVKNRQ</sequence>
<feature type="domain" description="VanZ-like" evidence="2">
    <location>
        <begin position="6"/>
        <end position="134"/>
    </location>
</feature>
<keyword evidence="1" id="KW-1133">Transmembrane helix</keyword>
<comment type="caution">
    <text evidence="3">The sequence shown here is derived from an EMBL/GenBank/DDBJ whole genome shotgun (WGS) entry which is preliminary data.</text>
</comment>
<dbReference type="Proteomes" id="UP001596142">
    <property type="component" value="Unassembled WGS sequence"/>
</dbReference>
<accession>A0ABW0YHQ3</accession>
<keyword evidence="4" id="KW-1185">Reference proteome</keyword>
<evidence type="ECO:0000259" key="2">
    <source>
        <dbReference type="Pfam" id="PF04892"/>
    </source>
</evidence>
<dbReference type="PANTHER" id="PTHR36834:SF1">
    <property type="entry name" value="INTEGRAL MEMBRANE PROTEIN"/>
    <property type="match status" value="1"/>
</dbReference>
<evidence type="ECO:0000256" key="1">
    <source>
        <dbReference type="SAM" id="Phobius"/>
    </source>
</evidence>
<gene>
    <name evidence="3" type="ORF">ACFPU1_03720</name>
</gene>
<reference evidence="4" key="1">
    <citation type="journal article" date="2019" name="Int. J. Syst. Evol. Microbiol.">
        <title>The Global Catalogue of Microorganisms (GCM) 10K type strain sequencing project: providing services to taxonomists for standard genome sequencing and annotation.</title>
        <authorList>
            <consortium name="The Broad Institute Genomics Platform"/>
            <consortium name="The Broad Institute Genome Sequencing Center for Infectious Disease"/>
            <person name="Wu L."/>
            <person name="Ma J."/>
        </authorList>
    </citation>
    <scope>NUCLEOTIDE SEQUENCE [LARGE SCALE GENOMIC DNA]</scope>
    <source>
        <strain evidence="4">CECT 7184</strain>
    </source>
</reference>
<evidence type="ECO:0000313" key="4">
    <source>
        <dbReference type="Proteomes" id="UP001596142"/>
    </source>
</evidence>
<feature type="transmembrane region" description="Helical" evidence="1">
    <location>
        <begin position="119"/>
        <end position="139"/>
    </location>
</feature>
<dbReference type="RefSeq" id="WP_385943756.1">
    <property type="nucleotide sequence ID" value="NZ_JBHSPG010000023.1"/>
</dbReference>
<feature type="transmembrane region" description="Helical" evidence="1">
    <location>
        <begin position="61"/>
        <end position="79"/>
    </location>
</feature>
<keyword evidence="1" id="KW-0472">Membrane</keyword>
<name>A0ABW0YHQ3_9BACI</name>
<keyword evidence="1" id="KW-0812">Transmembrane</keyword>
<protein>
    <submittedName>
        <fullName evidence="3">VanZ family protein</fullName>
    </submittedName>
</protein>
<evidence type="ECO:0000313" key="3">
    <source>
        <dbReference type="EMBL" id="MFC5711880.1"/>
    </source>
</evidence>